<gene>
    <name evidence="1" type="primary">jg11394</name>
    <name evidence="1" type="ORF">PAEG_LOCUS13346</name>
</gene>
<dbReference type="Proteomes" id="UP000838756">
    <property type="component" value="Unassembled WGS sequence"/>
</dbReference>
<evidence type="ECO:0000313" key="2">
    <source>
        <dbReference type="Proteomes" id="UP000838756"/>
    </source>
</evidence>
<comment type="caution">
    <text evidence="1">The sequence shown here is derived from an EMBL/GenBank/DDBJ whole genome shotgun (WGS) entry which is preliminary data.</text>
</comment>
<name>A0A8S4RHH1_9NEOP</name>
<proteinExistence type="predicted"/>
<accession>A0A8S4RHH1</accession>
<reference evidence="1" key="1">
    <citation type="submission" date="2022-03" db="EMBL/GenBank/DDBJ databases">
        <authorList>
            <person name="Lindestad O."/>
        </authorList>
    </citation>
    <scope>NUCLEOTIDE SEQUENCE</scope>
</reference>
<protein>
    <submittedName>
        <fullName evidence="1">Jg11394 protein</fullName>
    </submittedName>
</protein>
<dbReference type="OrthoDB" id="407509at2759"/>
<dbReference type="EMBL" id="CAKXAJ010025155">
    <property type="protein sequence ID" value="CAH2235735.1"/>
    <property type="molecule type" value="Genomic_DNA"/>
</dbReference>
<keyword evidence="2" id="KW-1185">Reference proteome</keyword>
<dbReference type="AlphaFoldDB" id="A0A8S4RHH1"/>
<evidence type="ECO:0000313" key="1">
    <source>
        <dbReference type="EMBL" id="CAH2235735.1"/>
    </source>
</evidence>
<sequence length="75" mass="8637">MERAVLGVSLHDQIRNENIRGISRITEIAQQVANLKFQRHIAHKTNLGWGPKMQNKQLCYAKRCGGRPPTRWTVD</sequence>
<organism evidence="1 2">
    <name type="scientific">Pararge aegeria aegeria</name>
    <dbReference type="NCBI Taxonomy" id="348720"/>
    <lineage>
        <taxon>Eukaryota</taxon>
        <taxon>Metazoa</taxon>
        <taxon>Ecdysozoa</taxon>
        <taxon>Arthropoda</taxon>
        <taxon>Hexapoda</taxon>
        <taxon>Insecta</taxon>
        <taxon>Pterygota</taxon>
        <taxon>Neoptera</taxon>
        <taxon>Endopterygota</taxon>
        <taxon>Lepidoptera</taxon>
        <taxon>Glossata</taxon>
        <taxon>Ditrysia</taxon>
        <taxon>Papilionoidea</taxon>
        <taxon>Nymphalidae</taxon>
        <taxon>Satyrinae</taxon>
        <taxon>Satyrini</taxon>
        <taxon>Parargina</taxon>
        <taxon>Pararge</taxon>
    </lineage>
</organism>